<dbReference type="Proteomes" id="UP000325811">
    <property type="component" value="Chromosome II"/>
</dbReference>
<evidence type="ECO:0000256" key="1">
    <source>
        <dbReference type="SAM" id="MobiDB-lite"/>
    </source>
</evidence>
<evidence type="ECO:0000313" key="3">
    <source>
        <dbReference type="Proteomes" id="UP000325811"/>
    </source>
</evidence>
<feature type="region of interest" description="Disordered" evidence="1">
    <location>
        <begin position="23"/>
        <end position="51"/>
    </location>
</feature>
<name>A0A5Q4ZU45_9BURK</name>
<feature type="region of interest" description="Disordered" evidence="1">
    <location>
        <begin position="69"/>
        <end position="130"/>
    </location>
</feature>
<proteinExistence type="predicted"/>
<gene>
    <name evidence="2" type="ORF">PDMSB3_1766</name>
</gene>
<evidence type="ECO:0000313" key="2">
    <source>
        <dbReference type="EMBL" id="VVD33050.1"/>
    </source>
</evidence>
<dbReference type="KEGG" id="pdio:PDMSB3_1766.1"/>
<protein>
    <submittedName>
        <fullName evidence="2">Uncharacterized protein</fullName>
    </submittedName>
</protein>
<feature type="compositionally biased region" description="Polar residues" evidence="1">
    <location>
        <begin position="36"/>
        <end position="45"/>
    </location>
</feature>
<dbReference type="AlphaFoldDB" id="A0A5Q4ZU45"/>
<keyword evidence="3" id="KW-1185">Reference proteome</keyword>
<feature type="compositionally biased region" description="Basic and acidic residues" evidence="1">
    <location>
        <begin position="111"/>
        <end position="130"/>
    </location>
</feature>
<organism evidence="2 3">
    <name type="scientific">Paraburkholderia dioscoreae</name>
    <dbReference type="NCBI Taxonomy" id="2604047"/>
    <lineage>
        <taxon>Bacteria</taxon>
        <taxon>Pseudomonadati</taxon>
        <taxon>Pseudomonadota</taxon>
        <taxon>Betaproteobacteria</taxon>
        <taxon>Burkholderiales</taxon>
        <taxon>Burkholderiaceae</taxon>
        <taxon>Paraburkholderia</taxon>
    </lineage>
</organism>
<feature type="compositionally biased region" description="Basic and acidic residues" evidence="1">
    <location>
        <begin position="74"/>
        <end position="83"/>
    </location>
</feature>
<reference evidence="2 3" key="1">
    <citation type="submission" date="2019-08" db="EMBL/GenBank/DDBJ databases">
        <authorList>
            <person name="Herpell B J."/>
        </authorList>
    </citation>
    <scope>NUCLEOTIDE SEQUENCE [LARGE SCALE GENOMIC DNA]</scope>
    <source>
        <strain evidence="3">Msb3</strain>
    </source>
</reference>
<feature type="region of interest" description="Disordered" evidence="1">
    <location>
        <begin position="144"/>
        <end position="167"/>
    </location>
</feature>
<sequence length="167" mass="18276">MTRLSPLSLRRFGGTPFSITAASMAASPRRARSKTCCASSSNSGSIGWPEGGEVSAWSVNEISLQSTRAPHVLQRREKTREGAGKIVQDTQFAPAMPARRRSAVAEQLDQQAEHADQNGDTREQQHECDDKDQRCFEAAGCRHDSTVREGGGQRRIRRMRSAVAHAA</sequence>
<dbReference type="EMBL" id="LR699554">
    <property type="protein sequence ID" value="VVD33050.1"/>
    <property type="molecule type" value="Genomic_DNA"/>
</dbReference>
<accession>A0A5Q4ZU45</accession>